<dbReference type="AlphaFoldDB" id="J9CLC4"/>
<proteinExistence type="inferred from homology"/>
<evidence type="ECO:0000256" key="3">
    <source>
        <dbReference type="ARBA" id="ARBA00022729"/>
    </source>
</evidence>
<comment type="similarity">
    <text evidence="1">Belongs to the bacterial solute-binding protein 5 family.</text>
</comment>
<evidence type="ECO:0000256" key="1">
    <source>
        <dbReference type="ARBA" id="ARBA00005695"/>
    </source>
</evidence>
<keyword evidence="2" id="KW-0813">Transport</keyword>
<feature type="domain" description="Solute-binding protein family 5" evidence="4">
    <location>
        <begin position="85"/>
        <end position="207"/>
    </location>
</feature>
<dbReference type="Pfam" id="PF00496">
    <property type="entry name" value="SBP_bac_5"/>
    <property type="match status" value="1"/>
</dbReference>
<gene>
    <name evidence="5" type="ORF">EVA_10987</name>
</gene>
<evidence type="ECO:0000259" key="4">
    <source>
        <dbReference type="Pfam" id="PF00496"/>
    </source>
</evidence>
<dbReference type="InterPro" id="IPR000914">
    <property type="entry name" value="SBP_5_dom"/>
</dbReference>
<protein>
    <submittedName>
        <fullName evidence="5">Dipeptide-binding protein</fullName>
    </submittedName>
</protein>
<accession>J9CLC4</accession>
<dbReference type="EMBL" id="AMCI01003178">
    <property type="protein sequence ID" value="EJX00906.1"/>
    <property type="molecule type" value="Genomic_DNA"/>
</dbReference>
<dbReference type="GO" id="GO:0015833">
    <property type="term" value="P:peptide transport"/>
    <property type="evidence" value="ECO:0007669"/>
    <property type="project" value="TreeGrafter"/>
</dbReference>
<dbReference type="SUPFAM" id="SSF53850">
    <property type="entry name" value="Periplasmic binding protein-like II"/>
    <property type="match status" value="1"/>
</dbReference>
<reference evidence="5" key="1">
    <citation type="journal article" date="2012" name="PLoS ONE">
        <title>Gene sets for utilization of primary and secondary nutrition supplies in the distal gut of endangered iberian lynx.</title>
        <authorList>
            <person name="Alcaide M."/>
            <person name="Messina E."/>
            <person name="Richter M."/>
            <person name="Bargiela R."/>
            <person name="Peplies J."/>
            <person name="Huws S.A."/>
            <person name="Newbold C.J."/>
            <person name="Golyshin P.N."/>
            <person name="Simon M.A."/>
            <person name="Lopez G."/>
            <person name="Yakimov M.M."/>
            <person name="Ferrer M."/>
        </authorList>
    </citation>
    <scope>NUCLEOTIDE SEQUENCE</scope>
</reference>
<name>J9CLC4_9ZZZZ</name>
<evidence type="ECO:0000313" key="5">
    <source>
        <dbReference type="EMBL" id="EJX00906.1"/>
    </source>
</evidence>
<keyword evidence="3" id="KW-0732">Signal</keyword>
<organism evidence="5">
    <name type="scientific">gut metagenome</name>
    <dbReference type="NCBI Taxonomy" id="749906"/>
    <lineage>
        <taxon>unclassified sequences</taxon>
        <taxon>metagenomes</taxon>
        <taxon>organismal metagenomes</taxon>
    </lineage>
</organism>
<evidence type="ECO:0000256" key="2">
    <source>
        <dbReference type="ARBA" id="ARBA00022448"/>
    </source>
</evidence>
<dbReference type="PROSITE" id="PS51257">
    <property type="entry name" value="PROKAR_LIPOPROTEIN"/>
    <property type="match status" value="1"/>
</dbReference>
<dbReference type="GO" id="GO:1904680">
    <property type="term" value="F:peptide transmembrane transporter activity"/>
    <property type="evidence" value="ECO:0007669"/>
    <property type="project" value="TreeGrafter"/>
</dbReference>
<dbReference type="PANTHER" id="PTHR30290">
    <property type="entry name" value="PERIPLASMIC BINDING COMPONENT OF ABC TRANSPORTER"/>
    <property type="match status" value="1"/>
</dbReference>
<sequence length="207" mass="22504">MKKRILAILLVAVMAIGMFVGCGVNEEATSGSEMSAGVHANEITVGLANDLDSNLDPHKTTKAGTREVMFNVFDGLLKPTPNGDLAPALAEKYEVSENRLTYTFTLRDGVQYHNGDTVKASDVVWSFKRCIHPADPEIKPDDALENIADVIAVDDKTVAFTLFQPDVDFLSSMTLAVIPENYDRQNIAPVGTGPFKFVSRQAQDTVV</sequence>
<feature type="non-terminal residue" evidence="5">
    <location>
        <position position="207"/>
    </location>
</feature>
<dbReference type="InterPro" id="IPR039424">
    <property type="entry name" value="SBP_5"/>
</dbReference>
<dbReference type="Gene3D" id="3.40.190.10">
    <property type="entry name" value="Periplasmic binding protein-like II"/>
    <property type="match status" value="1"/>
</dbReference>
<comment type="caution">
    <text evidence="5">The sequence shown here is derived from an EMBL/GenBank/DDBJ whole genome shotgun (WGS) entry which is preliminary data.</text>
</comment>
<dbReference type="PANTHER" id="PTHR30290:SF9">
    <property type="entry name" value="OLIGOPEPTIDE-BINDING PROTEIN APPA"/>
    <property type="match status" value="1"/>
</dbReference>